<dbReference type="Gene3D" id="3.40.50.1240">
    <property type="entry name" value="Phosphoglycerate mutase-like"/>
    <property type="match status" value="1"/>
</dbReference>
<name>A0ABD3SDA6_9STRA</name>
<evidence type="ECO:0000256" key="1">
    <source>
        <dbReference type="SAM" id="Coils"/>
    </source>
</evidence>
<dbReference type="AlphaFoldDB" id="A0ABD3SDA6"/>
<keyword evidence="1" id="KW-0175">Coiled coil</keyword>
<evidence type="ECO:0000256" key="2">
    <source>
        <dbReference type="SAM" id="SignalP"/>
    </source>
</evidence>
<feature type="signal peptide" evidence="2">
    <location>
        <begin position="1"/>
        <end position="20"/>
    </location>
</feature>
<dbReference type="SUPFAM" id="SSF53254">
    <property type="entry name" value="Phosphoglycerate mutase-like"/>
    <property type="match status" value="1"/>
</dbReference>
<feature type="coiled-coil region" evidence="1">
    <location>
        <begin position="427"/>
        <end position="456"/>
    </location>
</feature>
<keyword evidence="2" id="KW-0732">Signal</keyword>
<comment type="caution">
    <text evidence="3">The sequence shown here is derived from an EMBL/GenBank/DDBJ whole genome shotgun (WGS) entry which is preliminary data.</text>
</comment>
<organism evidence="3 4">
    <name type="scientific">Cyclostephanos tholiformis</name>
    <dbReference type="NCBI Taxonomy" id="382380"/>
    <lineage>
        <taxon>Eukaryota</taxon>
        <taxon>Sar</taxon>
        <taxon>Stramenopiles</taxon>
        <taxon>Ochrophyta</taxon>
        <taxon>Bacillariophyta</taxon>
        <taxon>Coscinodiscophyceae</taxon>
        <taxon>Thalassiosirophycidae</taxon>
        <taxon>Stephanodiscales</taxon>
        <taxon>Stephanodiscaceae</taxon>
        <taxon>Cyclostephanos</taxon>
    </lineage>
</organism>
<reference evidence="3 4" key="1">
    <citation type="submission" date="2024-10" db="EMBL/GenBank/DDBJ databases">
        <title>Updated reference genomes for cyclostephanoid diatoms.</title>
        <authorList>
            <person name="Roberts W.R."/>
            <person name="Alverson A.J."/>
        </authorList>
    </citation>
    <scope>NUCLEOTIDE SEQUENCE [LARGE SCALE GENOMIC DNA]</scope>
    <source>
        <strain evidence="3 4">AJA228-03</strain>
    </source>
</reference>
<accession>A0ABD3SDA6</accession>
<evidence type="ECO:0000313" key="3">
    <source>
        <dbReference type="EMBL" id="KAL3822298.1"/>
    </source>
</evidence>
<dbReference type="Proteomes" id="UP001530377">
    <property type="component" value="Unassembled WGS sequence"/>
</dbReference>
<sequence>MMRPIPFLVLLLLLVGLSSRRRAMIRTASSFHLSAVSRRRPPPNRIHHPCHYCSGHSCRRRDRVIRCRRSASAPLLGSYRRIDVDDLRRDRRGSATRTMTHNDNEVDDNNDGWSRRSFFEACHRRATLSAMMLTSSSLGSAGWVGGADDAHARGLIRFPCVSPLSNTYHILRSGCSLLEVEDIWSTNPLFLTNREAALSDLGRDQVREACEYLKSISTTTTTTTTMAEGGRSNVPTVVRYSLAASSVDTADMIGELLRIGRDRLVPEFNYMDPRAVGGWDFAALNATEEAVWALDVDEAGIYGRGGRPPPNDDGTPAETLSDQVVRLTNLMSVLETLYSGDTVLLVFPDGTGPALLSCLIGGIPLNRVHELQFRPGEVRCRVTYEAVNEMASRSPPSTYYDAIERGRVELKRLRENPDKPRNVKDLKYEVEREIEMTELKQKEEEEEAHRDILKRSVKDDQRMMRLEDGTTENLLYPVSAGVAVVVASALGANEDEAEIIGGRNTTEKNVDDKSSQSSTASVIVPEATGSIYAPTDDHYSAATGMSEDMMNEYDDALSSSDITQKDSDYDDAWLDAINKIISDNK</sequence>
<dbReference type="PANTHER" id="PTHR47580">
    <property type="entry name" value="PHOSPHOGLYCERATE MUTASE FAMILY PROTEIN"/>
    <property type="match status" value="1"/>
</dbReference>
<dbReference type="InterPro" id="IPR029033">
    <property type="entry name" value="His_PPase_superfam"/>
</dbReference>
<proteinExistence type="predicted"/>
<feature type="chain" id="PRO_5044823287" evidence="2">
    <location>
        <begin position="21"/>
        <end position="585"/>
    </location>
</feature>
<dbReference type="EMBL" id="JALLPB020000070">
    <property type="protein sequence ID" value="KAL3822298.1"/>
    <property type="molecule type" value="Genomic_DNA"/>
</dbReference>
<gene>
    <name evidence="3" type="ORF">ACHAXA_005931</name>
</gene>
<protein>
    <submittedName>
        <fullName evidence="3">Uncharacterized protein</fullName>
    </submittedName>
</protein>
<evidence type="ECO:0000313" key="4">
    <source>
        <dbReference type="Proteomes" id="UP001530377"/>
    </source>
</evidence>
<keyword evidence="4" id="KW-1185">Reference proteome</keyword>
<dbReference type="PANTHER" id="PTHR47580:SF1">
    <property type="entry name" value="PHOSPHOGLYCERATE MUTASE FAMILY PROTEIN"/>
    <property type="match status" value="1"/>
</dbReference>